<dbReference type="NCBIfam" id="TIGR00231">
    <property type="entry name" value="small_GTP"/>
    <property type="match status" value="1"/>
</dbReference>
<dbReference type="Proteomes" id="UP000014680">
    <property type="component" value="Unassembled WGS sequence"/>
</dbReference>
<dbReference type="Gene3D" id="3.40.50.300">
    <property type="entry name" value="P-loop containing nucleotide triphosphate hydrolases"/>
    <property type="match status" value="1"/>
</dbReference>
<dbReference type="AlphaFoldDB" id="A0A0A1U878"/>
<protein>
    <submittedName>
        <fullName evidence="3">Uncharacterized protein</fullName>
    </submittedName>
</protein>
<dbReference type="CDD" id="cd00154">
    <property type="entry name" value="Rab"/>
    <property type="match status" value="1"/>
</dbReference>
<comment type="similarity">
    <text evidence="2">Belongs to the small GTPase superfamily. Rho family.</text>
</comment>
<dbReference type="SMART" id="SM00173">
    <property type="entry name" value="RAS"/>
    <property type="match status" value="1"/>
</dbReference>
<proteinExistence type="inferred from homology"/>
<accession>A0A0A1U878</accession>
<dbReference type="InterPro" id="IPR027417">
    <property type="entry name" value="P-loop_NTPase"/>
</dbReference>
<organism evidence="3 4">
    <name type="scientific">Entamoeba invadens IP1</name>
    <dbReference type="NCBI Taxonomy" id="370355"/>
    <lineage>
        <taxon>Eukaryota</taxon>
        <taxon>Amoebozoa</taxon>
        <taxon>Evosea</taxon>
        <taxon>Archamoebae</taxon>
        <taxon>Mastigamoebida</taxon>
        <taxon>Entamoebidae</taxon>
        <taxon>Entamoeba</taxon>
    </lineage>
</organism>
<evidence type="ECO:0000256" key="2">
    <source>
        <dbReference type="ARBA" id="ARBA00010142"/>
    </source>
</evidence>
<dbReference type="Pfam" id="PF00071">
    <property type="entry name" value="Ras"/>
    <property type="match status" value="1"/>
</dbReference>
<reference evidence="3 4" key="1">
    <citation type="submission" date="2012-10" db="EMBL/GenBank/DDBJ databases">
        <authorList>
            <person name="Zafar N."/>
            <person name="Inman J."/>
            <person name="Hall N."/>
            <person name="Lorenzi H."/>
            <person name="Caler E."/>
        </authorList>
    </citation>
    <scope>NUCLEOTIDE SEQUENCE [LARGE SCALE GENOMIC DNA]</scope>
    <source>
        <strain evidence="3 4">IP1</strain>
    </source>
</reference>
<dbReference type="InterPro" id="IPR001806">
    <property type="entry name" value="Small_GTPase"/>
</dbReference>
<dbReference type="InterPro" id="IPR005225">
    <property type="entry name" value="Small_GTP-bd"/>
</dbReference>
<dbReference type="EMBL" id="KB206479">
    <property type="protein sequence ID" value="ELP91041.1"/>
    <property type="molecule type" value="Genomic_DNA"/>
</dbReference>
<evidence type="ECO:0000256" key="1">
    <source>
        <dbReference type="ARBA" id="ARBA00006270"/>
    </source>
</evidence>
<dbReference type="PROSITE" id="PS51419">
    <property type="entry name" value="RAB"/>
    <property type="match status" value="1"/>
</dbReference>
<keyword evidence="4" id="KW-1185">Reference proteome</keyword>
<evidence type="ECO:0000313" key="4">
    <source>
        <dbReference type="Proteomes" id="UP000014680"/>
    </source>
</evidence>
<evidence type="ECO:0000313" key="3">
    <source>
        <dbReference type="EMBL" id="ELP91041.1"/>
    </source>
</evidence>
<dbReference type="PROSITE" id="PS51420">
    <property type="entry name" value="RHO"/>
    <property type="match status" value="1"/>
</dbReference>
<gene>
    <name evidence="3" type="ORF">EIN_267670</name>
</gene>
<sequence>MSGKAAIEIKLAIVGESSVGKTSICNVMSKGSFIETTPTVGAEFYKFKYTFKDKEVSISLFDTSGEERFHSVPTSYYHKASGVIVVYDVSKEDTFTKLDYWVTSIKDNSDVKAIICVGNKTDLEHKVKSEIAKQYAQVNGMIFTETSAKNNEGIKELVDEMIATVLQNSESFDIKPNENLTIQAFDQTTPNAGYCC</sequence>
<dbReference type="GO" id="GO:0005525">
    <property type="term" value="F:GTP binding"/>
    <property type="evidence" value="ECO:0007669"/>
    <property type="project" value="InterPro"/>
</dbReference>
<dbReference type="RefSeq" id="XP_004257812.1">
    <property type="nucleotide sequence ID" value="XM_004257764.1"/>
</dbReference>
<dbReference type="OMA" id="WSLRYKS"/>
<dbReference type="FunFam" id="3.40.50.300:FF:001329">
    <property type="entry name" value="Small GTP-binding protein, putative"/>
    <property type="match status" value="1"/>
</dbReference>
<dbReference type="VEuPathDB" id="AmoebaDB:EIN_267670"/>
<dbReference type="GeneID" id="14890002"/>
<dbReference type="PRINTS" id="PR00449">
    <property type="entry name" value="RASTRNSFRMNG"/>
</dbReference>
<name>A0A0A1U878_ENTIV</name>
<dbReference type="SUPFAM" id="SSF52540">
    <property type="entry name" value="P-loop containing nucleoside triphosphate hydrolases"/>
    <property type="match status" value="1"/>
</dbReference>
<dbReference type="GO" id="GO:0003924">
    <property type="term" value="F:GTPase activity"/>
    <property type="evidence" value="ECO:0007669"/>
    <property type="project" value="InterPro"/>
</dbReference>
<dbReference type="SMART" id="SM00175">
    <property type="entry name" value="RAB"/>
    <property type="match status" value="1"/>
</dbReference>
<dbReference type="KEGG" id="eiv:EIN_267670"/>
<dbReference type="OrthoDB" id="9989112at2759"/>
<dbReference type="InterPro" id="IPR050209">
    <property type="entry name" value="Rab_GTPases_membrane_traffic"/>
</dbReference>
<dbReference type="SMART" id="SM00174">
    <property type="entry name" value="RHO"/>
    <property type="match status" value="1"/>
</dbReference>
<dbReference type="PANTHER" id="PTHR47979">
    <property type="entry name" value="DRAB11-RELATED"/>
    <property type="match status" value="1"/>
</dbReference>
<dbReference type="PROSITE" id="PS51421">
    <property type="entry name" value="RAS"/>
    <property type="match status" value="1"/>
</dbReference>
<comment type="similarity">
    <text evidence="1">Belongs to the small GTPase superfamily. Rab family.</text>
</comment>